<dbReference type="EMBL" id="FNWV01000017">
    <property type="protein sequence ID" value="SEH84767.1"/>
    <property type="molecule type" value="Genomic_DNA"/>
</dbReference>
<feature type="transmembrane region" description="Helical" evidence="6">
    <location>
        <begin position="259"/>
        <end position="278"/>
    </location>
</feature>
<evidence type="ECO:0000256" key="5">
    <source>
        <dbReference type="ARBA" id="ARBA00023136"/>
    </source>
</evidence>
<dbReference type="Proteomes" id="UP000183190">
    <property type="component" value="Unassembled WGS sequence"/>
</dbReference>
<feature type="transmembrane region" description="Helical" evidence="6">
    <location>
        <begin position="347"/>
        <end position="367"/>
    </location>
</feature>
<feature type="transmembrane region" description="Helical" evidence="6">
    <location>
        <begin position="178"/>
        <end position="199"/>
    </location>
</feature>
<proteinExistence type="predicted"/>
<name>A0A1H6L8I1_RUMFL</name>
<evidence type="ECO:0000256" key="1">
    <source>
        <dbReference type="ARBA" id="ARBA00004651"/>
    </source>
</evidence>
<comment type="subcellular location">
    <subcellularLocation>
        <location evidence="1">Cell membrane</location>
        <topology evidence="1">Multi-pass membrane protein</topology>
    </subcellularLocation>
</comment>
<feature type="transmembrane region" description="Helical" evidence="6">
    <location>
        <begin position="20"/>
        <end position="42"/>
    </location>
</feature>
<gene>
    <name evidence="8" type="ORF">SAMN02910265_03018</name>
</gene>
<reference evidence="8 9" key="1">
    <citation type="submission" date="2016-10" db="EMBL/GenBank/DDBJ databases">
        <authorList>
            <person name="de Groot N.N."/>
        </authorList>
    </citation>
    <scope>NUCLEOTIDE SEQUENCE [LARGE SCALE GENOMIC DNA]</scope>
    <source>
        <strain evidence="8 9">YAD2003</strain>
    </source>
</reference>
<feature type="domain" description="ABC-2 type transporter transmembrane" evidence="7">
    <location>
        <begin position="17"/>
        <end position="366"/>
    </location>
</feature>
<keyword evidence="4 6" id="KW-1133">Transmembrane helix</keyword>
<dbReference type="PANTHER" id="PTHR30294">
    <property type="entry name" value="MEMBRANE COMPONENT OF ABC TRANSPORTER YHHJ-RELATED"/>
    <property type="match status" value="1"/>
</dbReference>
<dbReference type="AlphaFoldDB" id="A0A1H6L8I1"/>
<sequence length="377" mass="41990">MFMHILKYELKNGLRTKDLIIWLILFPIILGTCFKIAFGSIYEKTEKFSSIPVAIVEESENAAFRQVIEGIEKSDEPFLKASFTDKEKAEKMLDDGKVEGIIFTSDNISLTVKEKGIRETMLKSFIEQYKVREKIAMDAINTAPEKAQEVIASLTSETASSCRDIPLTQGNPDMYIQYFYNLIAMVAMFGCITGMHITMQNQANLSPLGARNNCSPVQKSISILACLTGSFILETICMVICVSYLAFVLKVDFGDRLWLVYPSAILGGITGVSFGFFVGSLTHIGEKAKSALLVSISMLLCFCSGLMVGNMKAIIAARIPWFNNINPAAVIADCFYCLNIYEDYDRFITKLITMAVISVMFIVLGFVTSRRKKYASI</sequence>
<keyword evidence="2" id="KW-1003">Cell membrane</keyword>
<dbReference type="GO" id="GO:0140359">
    <property type="term" value="F:ABC-type transporter activity"/>
    <property type="evidence" value="ECO:0007669"/>
    <property type="project" value="InterPro"/>
</dbReference>
<evidence type="ECO:0000313" key="8">
    <source>
        <dbReference type="EMBL" id="SEH84767.1"/>
    </source>
</evidence>
<evidence type="ECO:0000256" key="6">
    <source>
        <dbReference type="SAM" id="Phobius"/>
    </source>
</evidence>
<evidence type="ECO:0000256" key="2">
    <source>
        <dbReference type="ARBA" id="ARBA00022475"/>
    </source>
</evidence>
<feature type="transmembrane region" description="Helical" evidence="6">
    <location>
        <begin position="221"/>
        <end position="247"/>
    </location>
</feature>
<evidence type="ECO:0000313" key="9">
    <source>
        <dbReference type="Proteomes" id="UP000183190"/>
    </source>
</evidence>
<dbReference type="PANTHER" id="PTHR30294:SF29">
    <property type="entry name" value="MULTIDRUG ABC TRANSPORTER PERMEASE YBHS-RELATED"/>
    <property type="match status" value="1"/>
</dbReference>
<feature type="transmembrane region" description="Helical" evidence="6">
    <location>
        <begin position="290"/>
        <end position="309"/>
    </location>
</feature>
<dbReference type="InterPro" id="IPR051449">
    <property type="entry name" value="ABC-2_transporter_component"/>
</dbReference>
<evidence type="ECO:0000256" key="3">
    <source>
        <dbReference type="ARBA" id="ARBA00022692"/>
    </source>
</evidence>
<organism evidence="8 9">
    <name type="scientific">Ruminococcus flavefaciens</name>
    <dbReference type="NCBI Taxonomy" id="1265"/>
    <lineage>
        <taxon>Bacteria</taxon>
        <taxon>Bacillati</taxon>
        <taxon>Bacillota</taxon>
        <taxon>Clostridia</taxon>
        <taxon>Eubacteriales</taxon>
        <taxon>Oscillospiraceae</taxon>
        <taxon>Ruminococcus</taxon>
    </lineage>
</organism>
<keyword evidence="5 6" id="KW-0472">Membrane</keyword>
<evidence type="ECO:0000259" key="7">
    <source>
        <dbReference type="Pfam" id="PF12698"/>
    </source>
</evidence>
<keyword evidence="3 6" id="KW-0812">Transmembrane</keyword>
<dbReference type="Pfam" id="PF12698">
    <property type="entry name" value="ABC2_membrane_3"/>
    <property type="match status" value="1"/>
</dbReference>
<dbReference type="InterPro" id="IPR013525">
    <property type="entry name" value="ABC2_TM"/>
</dbReference>
<accession>A0A1H6L8I1</accession>
<dbReference type="OrthoDB" id="9771731at2"/>
<dbReference type="RefSeq" id="WP_074718866.1">
    <property type="nucleotide sequence ID" value="NZ_FNWV01000017.1"/>
</dbReference>
<dbReference type="GO" id="GO:0005886">
    <property type="term" value="C:plasma membrane"/>
    <property type="evidence" value="ECO:0007669"/>
    <property type="project" value="UniProtKB-SubCell"/>
</dbReference>
<evidence type="ECO:0000256" key="4">
    <source>
        <dbReference type="ARBA" id="ARBA00022989"/>
    </source>
</evidence>
<protein>
    <submittedName>
        <fullName evidence="8">ABC-2 type transport system permease protein</fullName>
    </submittedName>
</protein>